<keyword evidence="4" id="KW-1185">Reference proteome</keyword>
<dbReference type="EMBL" id="JTDE01018322">
    <property type="protein sequence ID" value="KAF7233848.1"/>
    <property type="molecule type" value="Genomic_DNA"/>
</dbReference>
<sequence length="275" mass="30586">KIEADDNEDVDVISSTWLNAARTTATIPRLPGGAYYRYARNHLQPKSDDPNLPVCILVTTINFEHAKEMEVRYTSGTLPSSDDTINMGLPQKRPIKQPRFLDDDSNEDIGAKRRKFAPTAVSYSIPSCSNEHRIPDSKVTYGAHRITQKNNCEKVKLLFLSLAGSVLQETDTKADFQQLCQCVNVQMNALRATVEQLTAEIARLANKHAPSFPLPVTSVKQLQEVDNKMLDSKFHSAMADYFRGISAPSAGALLRRMLERLMTRAVASQITYSGA</sequence>
<evidence type="ECO:0008006" key="5">
    <source>
        <dbReference type="Google" id="ProtNLM"/>
    </source>
</evidence>
<keyword evidence="1" id="KW-0175">Coiled coil</keyword>
<feature type="non-terminal residue" evidence="3">
    <location>
        <position position="1"/>
    </location>
</feature>
<evidence type="ECO:0000313" key="4">
    <source>
        <dbReference type="Proteomes" id="UP000822476"/>
    </source>
</evidence>
<evidence type="ECO:0000256" key="2">
    <source>
        <dbReference type="SAM" id="MobiDB-lite"/>
    </source>
</evidence>
<reference evidence="3" key="1">
    <citation type="submission" date="2019-07" db="EMBL/GenBank/DDBJ databases">
        <title>Annotation for the trematode Paragonimus miyazaki's.</title>
        <authorList>
            <person name="Choi Y.-J."/>
        </authorList>
    </citation>
    <scope>NUCLEOTIDE SEQUENCE</scope>
    <source>
        <strain evidence="3">Japan</strain>
    </source>
</reference>
<gene>
    <name evidence="3" type="ORF">EG68_12626</name>
</gene>
<evidence type="ECO:0000313" key="3">
    <source>
        <dbReference type="EMBL" id="KAF7233848.1"/>
    </source>
</evidence>
<dbReference type="Proteomes" id="UP000822476">
    <property type="component" value="Unassembled WGS sequence"/>
</dbReference>
<evidence type="ECO:0000256" key="1">
    <source>
        <dbReference type="SAM" id="Coils"/>
    </source>
</evidence>
<dbReference type="AlphaFoldDB" id="A0A8S9YFG0"/>
<dbReference type="OrthoDB" id="6301503at2759"/>
<organism evidence="3 4">
    <name type="scientific">Paragonimus skrjabini miyazakii</name>
    <dbReference type="NCBI Taxonomy" id="59628"/>
    <lineage>
        <taxon>Eukaryota</taxon>
        <taxon>Metazoa</taxon>
        <taxon>Spiralia</taxon>
        <taxon>Lophotrochozoa</taxon>
        <taxon>Platyhelminthes</taxon>
        <taxon>Trematoda</taxon>
        <taxon>Digenea</taxon>
        <taxon>Plagiorchiida</taxon>
        <taxon>Troglotremata</taxon>
        <taxon>Troglotrematidae</taxon>
        <taxon>Paragonimus</taxon>
    </lineage>
</organism>
<feature type="non-terminal residue" evidence="3">
    <location>
        <position position="275"/>
    </location>
</feature>
<comment type="caution">
    <text evidence="3">The sequence shown here is derived from an EMBL/GenBank/DDBJ whole genome shotgun (WGS) entry which is preliminary data.</text>
</comment>
<accession>A0A8S9YFG0</accession>
<name>A0A8S9YFG0_9TREM</name>
<proteinExistence type="predicted"/>
<feature type="coiled-coil region" evidence="1">
    <location>
        <begin position="180"/>
        <end position="207"/>
    </location>
</feature>
<feature type="region of interest" description="Disordered" evidence="2">
    <location>
        <begin position="82"/>
        <end position="104"/>
    </location>
</feature>
<protein>
    <recommendedName>
        <fullName evidence="5">DUF4806 domain-containing protein</fullName>
    </recommendedName>
</protein>